<reference evidence="2" key="1">
    <citation type="journal article" date="2021" name="Genome Biol. Evol.">
        <title>A High-Quality Reference Genome for a Parasitic Bivalve with Doubly Uniparental Inheritance (Bivalvia: Unionida).</title>
        <authorList>
            <person name="Smith C.H."/>
        </authorList>
    </citation>
    <scope>NUCLEOTIDE SEQUENCE</scope>
    <source>
        <strain evidence="2">CHS0354</strain>
    </source>
</reference>
<accession>A0AAE0VQI7</accession>
<gene>
    <name evidence="2" type="ORF">CHS0354_017684</name>
</gene>
<comment type="caution">
    <text evidence="2">The sequence shown here is derived from an EMBL/GenBank/DDBJ whole genome shotgun (WGS) entry which is preliminary data.</text>
</comment>
<keyword evidence="3" id="KW-1185">Reference proteome</keyword>
<dbReference type="EMBL" id="JAEAOA010001092">
    <property type="protein sequence ID" value="KAK3586888.1"/>
    <property type="molecule type" value="Genomic_DNA"/>
</dbReference>
<name>A0AAE0VQI7_9BIVA</name>
<reference evidence="2" key="3">
    <citation type="submission" date="2023-05" db="EMBL/GenBank/DDBJ databases">
        <authorList>
            <person name="Smith C.H."/>
        </authorList>
    </citation>
    <scope>NUCLEOTIDE SEQUENCE</scope>
    <source>
        <strain evidence="2">CHS0354</strain>
        <tissue evidence="2">Mantle</tissue>
    </source>
</reference>
<proteinExistence type="predicted"/>
<organism evidence="2 3">
    <name type="scientific">Potamilus streckersoni</name>
    <dbReference type="NCBI Taxonomy" id="2493646"/>
    <lineage>
        <taxon>Eukaryota</taxon>
        <taxon>Metazoa</taxon>
        <taxon>Spiralia</taxon>
        <taxon>Lophotrochozoa</taxon>
        <taxon>Mollusca</taxon>
        <taxon>Bivalvia</taxon>
        <taxon>Autobranchia</taxon>
        <taxon>Heteroconchia</taxon>
        <taxon>Palaeoheterodonta</taxon>
        <taxon>Unionida</taxon>
        <taxon>Unionoidea</taxon>
        <taxon>Unionidae</taxon>
        <taxon>Ambleminae</taxon>
        <taxon>Lampsilini</taxon>
        <taxon>Potamilus</taxon>
    </lineage>
</organism>
<dbReference type="Proteomes" id="UP001195483">
    <property type="component" value="Unassembled WGS sequence"/>
</dbReference>
<feature type="compositionally biased region" description="Basic and acidic residues" evidence="1">
    <location>
        <begin position="10"/>
        <end position="19"/>
    </location>
</feature>
<feature type="region of interest" description="Disordered" evidence="1">
    <location>
        <begin position="1"/>
        <end position="30"/>
    </location>
</feature>
<evidence type="ECO:0000256" key="1">
    <source>
        <dbReference type="SAM" id="MobiDB-lite"/>
    </source>
</evidence>
<sequence length="176" mass="20680">MFGGKGPKHPKFEKWRERSLFPFPSRKKSPIQKYKYSRDKGKGGEITRSITIGKKIRREIGRNTLFGISHGSTNYGVDRRGTRAASMYGNVEHLQRDCTGNATMHSNQQNNIQKSYAEIAARNNLQEEVENDIQNLWKYETWKKKKNRCSQRLTRILARTLARTLYRKLARRQYQK</sequence>
<protein>
    <submittedName>
        <fullName evidence="2">Uncharacterized protein</fullName>
    </submittedName>
</protein>
<evidence type="ECO:0000313" key="2">
    <source>
        <dbReference type="EMBL" id="KAK3586888.1"/>
    </source>
</evidence>
<reference evidence="2" key="2">
    <citation type="journal article" date="2021" name="Genome Biol. Evol.">
        <title>Developing a high-quality reference genome for a parasitic bivalve with doubly uniparental inheritance (Bivalvia: Unionida).</title>
        <authorList>
            <person name="Smith C.H."/>
        </authorList>
    </citation>
    <scope>NUCLEOTIDE SEQUENCE</scope>
    <source>
        <strain evidence="2">CHS0354</strain>
        <tissue evidence="2">Mantle</tissue>
    </source>
</reference>
<dbReference type="AlphaFoldDB" id="A0AAE0VQI7"/>
<evidence type="ECO:0000313" key="3">
    <source>
        <dbReference type="Proteomes" id="UP001195483"/>
    </source>
</evidence>